<comment type="caution">
    <text evidence="2">The sequence shown here is derived from an EMBL/GenBank/DDBJ whole genome shotgun (WGS) entry which is preliminary data.</text>
</comment>
<keyword evidence="1" id="KW-1133">Transmembrane helix</keyword>
<evidence type="ECO:0000313" key="2">
    <source>
        <dbReference type="EMBL" id="RFU43203.1"/>
    </source>
</evidence>
<keyword evidence="3" id="KW-1185">Reference proteome</keyword>
<dbReference type="AlphaFoldDB" id="A0A372JT50"/>
<gene>
    <name evidence="2" type="ORF">DZF91_02445</name>
</gene>
<evidence type="ECO:0008006" key="4">
    <source>
        <dbReference type="Google" id="ProtNLM"/>
    </source>
</evidence>
<dbReference type="Proteomes" id="UP000261811">
    <property type="component" value="Unassembled WGS sequence"/>
</dbReference>
<feature type="transmembrane region" description="Helical" evidence="1">
    <location>
        <begin position="57"/>
        <end position="75"/>
    </location>
</feature>
<feature type="transmembrane region" description="Helical" evidence="1">
    <location>
        <begin position="29"/>
        <end position="45"/>
    </location>
</feature>
<keyword evidence="1" id="KW-0812">Transmembrane</keyword>
<protein>
    <recommendedName>
        <fullName evidence="4">2TM domain-containing protein</fullName>
    </recommendedName>
</protein>
<accession>A0A372JT50</accession>
<dbReference type="EMBL" id="QURH01000041">
    <property type="protein sequence ID" value="RFU43203.1"/>
    <property type="molecule type" value="Genomic_DNA"/>
</dbReference>
<evidence type="ECO:0000313" key="3">
    <source>
        <dbReference type="Proteomes" id="UP000261811"/>
    </source>
</evidence>
<feature type="non-terminal residue" evidence="2">
    <location>
        <position position="1"/>
    </location>
</feature>
<organism evidence="2 3">
    <name type="scientific">Actinomadura logoneensis</name>
    <dbReference type="NCBI Taxonomy" id="2293572"/>
    <lineage>
        <taxon>Bacteria</taxon>
        <taxon>Bacillati</taxon>
        <taxon>Actinomycetota</taxon>
        <taxon>Actinomycetes</taxon>
        <taxon>Streptosporangiales</taxon>
        <taxon>Thermomonosporaceae</taxon>
        <taxon>Actinomadura</taxon>
    </lineage>
</organism>
<evidence type="ECO:0000256" key="1">
    <source>
        <dbReference type="SAM" id="Phobius"/>
    </source>
</evidence>
<name>A0A372JT50_9ACTN</name>
<proteinExistence type="predicted"/>
<sequence>PSRAAGARAAARAETERRRVERLWWRKEVLYWIGGAVIMNVLWAARSLGEGRLEDYWPAWPLGIWAAILLSYVFWPSRETRRRREGG</sequence>
<reference evidence="2 3" key="1">
    <citation type="submission" date="2018-08" db="EMBL/GenBank/DDBJ databases">
        <title>Actinomadura jelena sp. nov., a novel Actinomycete isolated from soil in Chad.</title>
        <authorList>
            <person name="Shi L."/>
        </authorList>
    </citation>
    <scope>NUCLEOTIDE SEQUENCE [LARGE SCALE GENOMIC DNA]</scope>
    <source>
        <strain evidence="2 3">NEAU-G17</strain>
    </source>
</reference>
<keyword evidence="1" id="KW-0472">Membrane</keyword>